<gene>
    <name evidence="1" type="ORF">MNBD_NITROSPINAE04-2455</name>
</gene>
<accession>A0A3B1C9E5</accession>
<reference evidence="1" key="1">
    <citation type="submission" date="2018-06" db="EMBL/GenBank/DDBJ databases">
        <authorList>
            <person name="Zhirakovskaya E."/>
        </authorList>
    </citation>
    <scope>NUCLEOTIDE SEQUENCE</scope>
</reference>
<protein>
    <submittedName>
        <fullName evidence="1">Uncharacterized protein</fullName>
    </submittedName>
</protein>
<proteinExistence type="predicted"/>
<dbReference type="AlphaFoldDB" id="A0A3B1C9E5"/>
<name>A0A3B1C9E5_9ZZZZ</name>
<organism evidence="1">
    <name type="scientific">hydrothermal vent metagenome</name>
    <dbReference type="NCBI Taxonomy" id="652676"/>
    <lineage>
        <taxon>unclassified sequences</taxon>
        <taxon>metagenomes</taxon>
        <taxon>ecological metagenomes</taxon>
    </lineage>
</organism>
<evidence type="ECO:0000313" key="1">
    <source>
        <dbReference type="EMBL" id="VAX19480.1"/>
    </source>
</evidence>
<sequence length="34" mass="3571">MKRAKKALLFVVSLLFTVAGALVAIQLSIVPSGE</sequence>
<dbReference type="EMBL" id="UOGA01000158">
    <property type="protein sequence ID" value="VAX19480.1"/>
    <property type="molecule type" value="Genomic_DNA"/>
</dbReference>
<feature type="non-terminal residue" evidence="1">
    <location>
        <position position="34"/>
    </location>
</feature>